<evidence type="ECO:0000256" key="4">
    <source>
        <dbReference type="ARBA" id="ARBA00022741"/>
    </source>
</evidence>
<feature type="region of interest" description="Disordered" evidence="8">
    <location>
        <begin position="272"/>
        <end position="376"/>
    </location>
</feature>
<evidence type="ECO:0000313" key="11">
    <source>
        <dbReference type="Proteomes" id="UP001501319"/>
    </source>
</evidence>
<feature type="binding site" evidence="7">
    <location>
        <position position="44"/>
    </location>
    <ligand>
        <name>ATP</name>
        <dbReference type="ChEBI" id="CHEBI:30616"/>
    </ligand>
</feature>
<dbReference type="Gene3D" id="1.10.510.10">
    <property type="entry name" value="Transferase(Phosphotransferase) domain 1"/>
    <property type="match status" value="1"/>
</dbReference>
<evidence type="ECO:0000256" key="5">
    <source>
        <dbReference type="ARBA" id="ARBA00022777"/>
    </source>
</evidence>
<dbReference type="Gene3D" id="3.40.1000.10">
    <property type="entry name" value="Mog1/PsbP, alpha/beta/alpha sandwich"/>
    <property type="match status" value="1"/>
</dbReference>
<dbReference type="Gene3D" id="3.30.200.20">
    <property type="entry name" value="Phosphorylase Kinase, domain 1"/>
    <property type="match status" value="1"/>
</dbReference>
<dbReference type="Proteomes" id="UP001501319">
    <property type="component" value="Unassembled WGS sequence"/>
</dbReference>
<dbReference type="EC" id="2.7.11.1" evidence="1"/>
<dbReference type="EMBL" id="BAAANE010000004">
    <property type="protein sequence ID" value="GAA1629569.1"/>
    <property type="molecule type" value="Genomic_DNA"/>
</dbReference>
<dbReference type="PROSITE" id="PS00108">
    <property type="entry name" value="PROTEIN_KINASE_ST"/>
    <property type="match status" value="1"/>
</dbReference>
<evidence type="ECO:0000256" key="1">
    <source>
        <dbReference type="ARBA" id="ARBA00012513"/>
    </source>
</evidence>
<protein>
    <recommendedName>
        <fullName evidence="1">non-specific serine/threonine protein kinase</fullName>
        <ecNumber evidence="1">2.7.11.1</ecNumber>
    </recommendedName>
</protein>
<dbReference type="PANTHER" id="PTHR43289:SF6">
    <property type="entry name" value="SERINE_THREONINE-PROTEIN KINASE NEKL-3"/>
    <property type="match status" value="1"/>
</dbReference>
<dbReference type="SMART" id="SM00220">
    <property type="entry name" value="S_TKc"/>
    <property type="match status" value="1"/>
</dbReference>
<evidence type="ECO:0000313" key="10">
    <source>
        <dbReference type="EMBL" id="GAA1629569.1"/>
    </source>
</evidence>
<dbReference type="PANTHER" id="PTHR43289">
    <property type="entry name" value="MITOGEN-ACTIVATED PROTEIN KINASE KINASE KINASE 20-RELATED"/>
    <property type="match status" value="1"/>
</dbReference>
<evidence type="ECO:0000259" key="9">
    <source>
        <dbReference type="PROSITE" id="PS50011"/>
    </source>
</evidence>
<keyword evidence="3" id="KW-0808">Transferase</keyword>
<dbReference type="RefSeq" id="WP_344110400.1">
    <property type="nucleotide sequence ID" value="NZ_BAAANE010000004.1"/>
</dbReference>
<keyword evidence="5" id="KW-0418">Kinase</keyword>
<keyword evidence="6 7" id="KW-0067">ATP-binding</keyword>
<evidence type="ECO:0000256" key="7">
    <source>
        <dbReference type="PROSITE-ProRule" id="PRU10141"/>
    </source>
</evidence>
<feature type="compositionally biased region" description="Low complexity" evidence="8">
    <location>
        <begin position="364"/>
        <end position="376"/>
    </location>
</feature>
<feature type="domain" description="Protein kinase" evidence="9">
    <location>
        <begin position="15"/>
        <end position="273"/>
    </location>
</feature>
<proteinExistence type="predicted"/>
<dbReference type="InterPro" id="IPR008271">
    <property type="entry name" value="Ser/Thr_kinase_AS"/>
</dbReference>
<dbReference type="InterPro" id="IPR000719">
    <property type="entry name" value="Prot_kinase_dom"/>
</dbReference>
<keyword evidence="4 7" id="KW-0547">Nucleotide-binding</keyword>
<reference evidence="10 11" key="1">
    <citation type="journal article" date="2019" name="Int. J. Syst. Evol. Microbiol.">
        <title>The Global Catalogue of Microorganisms (GCM) 10K type strain sequencing project: providing services to taxonomists for standard genome sequencing and annotation.</title>
        <authorList>
            <consortium name="The Broad Institute Genomics Platform"/>
            <consortium name="The Broad Institute Genome Sequencing Center for Infectious Disease"/>
            <person name="Wu L."/>
            <person name="Ma J."/>
        </authorList>
    </citation>
    <scope>NUCLEOTIDE SEQUENCE [LARGE SCALE GENOMIC DNA]</scope>
    <source>
        <strain evidence="10 11">JCM 14306</strain>
    </source>
</reference>
<dbReference type="PROSITE" id="PS50011">
    <property type="entry name" value="PROTEIN_KINASE_DOM"/>
    <property type="match status" value="1"/>
</dbReference>
<dbReference type="Pfam" id="PF00069">
    <property type="entry name" value="Pkinase"/>
    <property type="match status" value="1"/>
</dbReference>
<organism evidence="10 11">
    <name type="scientific">Kribbella alba</name>
    <dbReference type="NCBI Taxonomy" id="190197"/>
    <lineage>
        <taxon>Bacteria</taxon>
        <taxon>Bacillati</taxon>
        <taxon>Actinomycetota</taxon>
        <taxon>Actinomycetes</taxon>
        <taxon>Propionibacteriales</taxon>
        <taxon>Kribbellaceae</taxon>
        <taxon>Kribbella</taxon>
    </lineage>
</organism>
<keyword evidence="11" id="KW-1185">Reference proteome</keyword>
<dbReference type="SUPFAM" id="SSF56112">
    <property type="entry name" value="Protein kinase-like (PK-like)"/>
    <property type="match status" value="1"/>
</dbReference>
<feature type="compositionally biased region" description="Low complexity" evidence="8">
    <location>
        <begin position="411"/>
        <end position="444"/>
    </location>
</feature>
<comment type="caution">
    <text evidence="10">The sequence shown here is derived from an EMBL/GenBank/DDBJ whole genome shotgun (WGS) entry which is preliminary data.</text>
</comment>
<name>A0ABN2F589_9ACTN</name>
<dbReference type="InterPro" id="IPR011009">
    <property type="entry name" value="Kinase-like_dom_sf"/>
</dbReference>
<keyword evidence="2" id="KW-0723">Serine/threonine-protein kinase</keyword>
<evidence type="ECO:0000256" key="2">
    <source>
        <dbReference type="ARBA" id="ARBA00022527"/>
    </source>
</evidence>
<evidence type="ECO:0000256" key="6">
    <source>
        <dbReference type="ARBA" id="ARBA00022840"/>
    </source>
</evidence>
<evidence type="ECO:0000256" key="8">
    <source>
        <dbReference type="SAM" id="MobiDB-lite"/>
    </source>
</evidence>
<feature type="compositionally biased region" description="Gly residues" evidence="8">
    <location>
        <begin position="344"/>
        <end position="363"/>
    </location>
</feature>
<accession>A0ABN2F589</accession>
<dbReference type="PROSITE" id="PS00107">
    <property type="entry name" value="PROTEIN_KINASE_ATP"/>
    <property type="match status" value="1"/>
</dbReference>
<dbReference type="InterPro" id="IPR017441">
    <property type="entry name" value="Protein_kinase_ATP_BS"/>
</dbReference>
<dbReference type="CDD" id="cd14014">
    <property type="entry name" value="STKc_PknB_like"/>
    <property type="match status" value="1"/>
</dbReference>
<sequence>MAGDETKGRLLAGRYRLLGSLGRGGMGVVWHARDEVLGREVAVKEILLPPELPDDEREILRQRTLREARSAARLSHPDVVTVYDVVEEDGRPWLVMELIRSRTLAEVVRESGPLPAARVAQIGLQVLAALETAHDAGVLHRDVKPSNVLLADDGRVVLTDFGIATLEGDPSLTRSGTLLGSPAYIAPERIQTRGAGPESDLWSLGATLYTAVEGRAPHDRGTALPTMTAAVTEAPDPAPLAGPLWPVLEGLLRKDPAARMDGPTARRLLQEAASAPTQQADSIARTLPSTPVPAASAPRGTVEQARDSGQQTRILPIPAVVPDAQAEAPVSPPEEQAWQDPAGAGSGGTGAAVAGSGFGGDGGAPASTGTSGRGRSSGKVLAAVVACVLVAGAVVGWAFFRPDGGNNAGRSPGTSATRPTAASSPTAPRSTSTASNPTSPPRTSLAVSSPPPSRQSSPTAGPSDAVPAGFRRHTDQTGFSLAVPSDWTVDRQGQRVYFREPGGSRFLLIDQTDQPKPDPVADWRQQEQARRDSYADYQRIRIEAVNYFQKAADWEFTYARGGGRQHVVNRGVVTSDHQAYGIYWSTPDSQWDASRQIFQTFTSSFRPAP</sequence>
<feature type="region of interest" description="Disordered" evidence="8">
    <location>
        <begin position="409"/>
        <end position="471"/>
    </location>
</feature>
<evidence type="ECO:0000256" key="3">
    <source>
        <dbReference type="ARBA" id="ARBA00022679"/>
    </source>
</evidence>
<gene>
    <name evidence="10" type="ORF">GCM10009744_16960</name>
</gene>